<dbReference type="PANTHER" id="PTHR43304">
    <property type="entry name" value="PHYTOCHROME-LIKE PROTEIN CPH1"/>
    <property type="match status" value="1"/>
</dbReference>
<evidence type="ECO:0000256" key="5">
    <source>
        <dbReference type="ARBA" id="ARBA00022777"/>
    </source>
</evidence>
<dbReference type="Gene3D" id="3.30.450.20">
    <property type="entry name" value="PAS domain"/>
    <property type="match status" value="1"/>
</dbReference>
<keyword evidence="3" id="KW-0597">Phosphoprotein</keyword>
<dbReference type="InterPro" id="IPR003594">
    <property type="entry name" value="HATPase_dom"/>
</dbReference>
<dbReference type="InterPro" id="IPR013655">
    <property type="entry name" value="PAS_fold_3"/>
</dbReference>
<dbReference type="OrthoDB" id="9804645at2"/>
<feature type="domain" description="PAC" evidence="8">
    <location>
        <begin position="97"/>
        <end position="149"/>
    </location>
</feature>
<keyword evidence="5" id="KW-0418">Kinase</keyword>
<feature type="domain" description="PAS" evidence="7">
    <location>
        <begin position="23"/>
        <end position="93"/>
    </location>
</feature>
<evidence type="ECO:0000259" key="6">
    <source>
        <dbReference type="PROSITE" id="PS50109"/>
    </source>
</evidence>
<dbReference type="InterPro" id="IPR000700">
    <property type="entry name" value="PAS-assoc_C"/>
</dbReference>
<dbReference type="Pfam" id="PF02518">
    <property type="entry name" value="HATPase_c"/>
    <property type="match status" value="1"/>
</dbReference>
<name>A0A857JI24_9ALTE</name>
<dbReference type="InterPro" id="IPR036890">
    <property type="entry name" value="HATPase_C_sf"/>
</dbReference>
<dbReference type="SUPFAM" id="SSF55874">
    <property type="entry name" value="ATPase domain of HSP90 chaperone/DNA topoisomerase II/histidine kinase"/>
    <property type="match status" value="1"/>
</dbReference>
<dbReference type="SUPFAM" id="SSF47384">
    <property type="entry name" value="Homodimeric domain of signal transducing histidine kinase"/>
    <property type="match status" value="1"/>
</dbReference>
<dbReference type="InterPro" id="IPR052162">
    <property type="entry name" value="Sensor_kinase/Photoreceptor"/>
</dbReference>
<dbReference type="AlphaFoldDB" id="A0A857JI24"/>
<dbReference type="CDD" id="cd00130">
    <property type="entry name" value="PAS"/>
    <property type="match status" value="1"/>
</dbReference>
<evidence type="ECO:0000259" key="8">
    <source>
        <dbReference type="PROSITE" id="PS50113"/>
    </source>
</evidence>
<evidence type="ECO:0000256" key="2">
    <source>
        <dbReference type="ARBA" id="ARBA00012438"/>
    </source>
</evidence>
<evidence type="ECO:0000256" key="3">
    <source>
        <dbReference type="ARBA" id="ARBA00022553"/>
    </source>
</evidence>
<evidence type="ECO:0000256" key="4">
    <source>
        <dbReference type="ARBA" id="ARBA00022679"/>
    </source>
</evidence>
<protein>
    <recommendedName>
        <fullName evidence="2">histidine kinase</fullName>
        <ecNumber evidence="2">2.7.13.3</ecNumber>
    </recommendedName>
</protein>
<dbReference type="Gene3D" id="1.10.287.130">
    <property type="match status" value="1"/>
</dbReference>
<dbReference type="InterPro" id="IPR001610">
    <property type="entry name" value="PAC"/>
</dbReference>
<evidence type="ECO:0000313" key="9">
    <source>
        <dbReference type="EMBL" id="QHJ11675.1"/>
    </source>
</evidence>
<dbReference type="SMART" id="SM00387">
    <property type="entry name" value="HATPase_c"/>
    <property type="match status" value="1"/>
</dbReference>
<dbReference type="PANTHER" id="PTHR43304:SF1">
    <property type="entry name" value="PAC DOMAIN-CONTAINING PROTEIN"/>
    <property type="match status" value="1"/>
</dbReference>
<comment type="catalytic activity">
    <reaction evidence="1">
        <text>ATP + protein L-histidine = ADP + protein N-phospho-L-histidine.</text>
        <dbReference type="EC" id="2.7.13.3"/>
    </reaction>
</comment>
<dbReference type="InterPro" id="IPR036097">
    <property type="entry name" value="HisK_dim/P_sf"/>
</dbReference>
<evidence type="ECO:0000256" key="1">
    <source>
        <dbReference type="ARBA" id="ARBA00000085"/>
    </source>
</evidence>
<dbReference type="Proteomes" id="UP000464524">
    <property type="component" value="Chromosome"/>
</dbReference>
<dbReference type="InterPro" id="IPR035965">
    <property type="entry name" value="PAS-like_dom_sf"/>
</dbReference>
<dbReference type="GO" id="GO:0016779">
    <property type="term" value="F:nucleotidyltransferase activity"/>
    <property type="evidence" value="ECO:0007669"/>
    <property type="project" value="UniProtKB-KW"/>
</dbReference>
<dbReference type="InterPro" id="IPR000014">
    <property type="entry name" value="PAS"/>
</dbReference>
<evidence type="ECO:0000259" key="7">
    <source>
        <dbReference type="PROSITE" id="PS50112"/>
    </source>
</evidence>
<gene>
    <name evidence="9" type="ORF">FX988_01910</name>
</gene>
<dbReference type="NCBIfam" id="TIGR00229">
    <property type="entry name" value="sensory_box"/>
    <property type="match status" value="1"/>
</dbReference>
<dbReference type="InterPro" id="IPR005467">
    <property type="entry name" value="His_kinase_dom"/>
</dbReference>
<dbReference type="Gene3D" id="3.30.565.10">
    <property type="entry name" value="Histidine kinase-like ATPase, C-terminal domain"/>
    <property type="match status" value="1"/>
</dbReference>
<dbReference type="GO" id="GO:0000155">
    <property type="term" value="F:phosphorelay sensor kinase activity"/>
    <property type="evidence" value="ECO:0007669"/>
    <property type="project" value="InterPro"/>
</dbReference>
<sequence length="380" mass="42875">MVKKIIGKFRERLLASPQVDLEHKDMFRLAMEHSGIGMALIAPDGTWLKVNQAICNIVGYCEQELLAIDFQTITHPEDLQADLTFLKQLLANDIQTYNMEKRYFHKSGSLIWAKLTVSLVRDEARQPLYFISQIQDITAQKKSSEALLLAKQEMEEFAYRITHDLRSPLSSMDYVMKMVANYINKGDLPNALKTVQSTQNGIAKLSELVCSVLDVSKIKLQDEASQAVDVSLIVYDTLEALCHMENFARLDIKTQFEYIGSLHTKPNKFTQIVDNFISNAIKYQDTSKANSFIRVFTYKAGDEFVLEVQDNGLGVPAVHRDKLFQMFERFHPKASIGTGLGLYMVKKSADLLGGHLSYSVPESEEGSIFRFSLPLPSGAI</sequence>
<dbReference type="InterPro" id="IPR004358">
    <property type="entry name" value="Sig_transdc_His_kin-like_C"/>
</dbReference>
<dbReference type="SMART" id="SM00091">
    <property type="entry name" value="PAS"/>
    <property type="match status" value="1"/>
</dbReference>
<reference evidence="9 10" key="1">
    <citation type="submission" date="2019-12" db="EMBL/GenBank/DDBJ databases">
        <title>Genome sequencing and assembly of endphytes of Porphyra tenera.</title>
        <authorList>
            <person name="Park J.M."/>
            <person name="Shin R."/>
            <person name="Jo S.H."/>
        </authorList>
    </citation>
    <scope>NUCLEOTIDE SEQUENCE [LARGE SCALE GENOMIC DNA]</scope>
    <source>
        <strain evidence="9 10">GPM4</strain>
    </source>
</reference>
<evidence type="ECO:0000313" key="10">
    <source>
        <dbReference type="Proteomes" id="UP000464524"/>
    </source>
</evidence>
<dbReference type="SMART" id="SM00086">
    <property type="entry name" value="PAC"/>
    <property type="match status" value="1"/>
</dbReference>
<keyword evidence="4 9" id="KW-0808">Transferase</keyword>
<dbReference type="PROSITE" id="PS50112">
    <property type="entry name" value="PAS"/>
    <property type="match status" value="1"/>
</dbReference>
<organism evidence="9 10">
    <name type="scientific">Paraglaciecola mesophila</name>
    <dbReference type="NCBI Taxonomy" id="197222"/>
    <lineage>
        <taxon>Bacteria</taxon>
        <taxon>Pseudomonadati</taxon>
        <taxon>Pseudomonadota</taxon>
        <taxon>Gammaproteobacteria</taxon>
        <taxon>Alteromonadales</taxon>
        <taxon>Alteromonadaceae</taxon>
        <taxon>Paraglaciecola</taxon>
    </lineage>
</organism>
<dbReference type="PRINTS" id="PR00344">
    <property type="entry name" value="BCTRLSENSOR"/>
</dbReference>
<dbReference type="PROSITE" id="PS50109">
    <property type="entry name" value="HIS_KIN"/>
    <property type="match status" value="1"/>
</dbReference>
<dbReference type="SUPFAM" id="SSF55785">
    <property type="entry name" value="PYP-like sensor domain (PAS domain)"/>
    <property type="match status" value="1"/>
</dbReference>
<dbReference type="RefSeq" id="WP_160179439.1">
    <property type="nucleotide sequence ID" value="NZ_CP047656.1"/>
</dbReference>
<dbReference type="EC" id="2.7.13.3" evidence="2"/>
<feature type="domain" description="Histidine kinase" evidence="6">
    <location>
        <begin position="160"/>
        <end position="377"/>
    </location>
</feature>
<dbReference type="EMBL" id="CP047656">
    <property type="protein sequence ID" value="QHJ11675.1"/>
    <property type="molecule type" value="Genomic_DNA"/>
</dbReference>
<dbReference type="PROSITE" id="PS50113">
    <property type="entry name" value="PAC"/>
    <property type="match status" value="1"/>
</dbReference>
<proteinExistence type="predicted"/>
<dbReference type="Pfam" id="PF08447">
    <property type="entry name" value="PAS_3"/>
    <property type="match status" value="1"/>
</dbReference>
<keyword evidence="9" id="KW-0548">Nucleotidyltransferase</keyword>
<dbReference type="KEGG" id="pmes:FX988_01910"/>
<accession>A0A857JI24</accession>
<keyword evidence="10" id="KW-1185">Reference proteome</keyword>